<organism evidence="2 3">
    <name type="scientific">Halanaerobium congolense</name>
    <dbReference type="NCBI Taxonomy" id="54121"/>
    <lineage>
        <taxon>Bacteria</taxon>
        <taxon>Bacillati</taxon>
        <taxon>Bacillota</taxon>
        <taxon>Clostridia</taxon>
        <taxon>Halanaerobiales</taxon>
        <taxon>Halanaerobiaceae</taxon>
        <taxon>Halanaerobium</taxon>
    </lineage>
</organism>
<sequence length="340" mass="40467">MNKLLIDEYPLMVLPTFAKEIGLKNAIFVQQIHFLTQTKQQNNDIYTYKNGHMWVYNTINEWHKNYFSFMSKSTLKRVIKNCEDDGYIISTDEFNKSEYDKTKWYRINYEKISEIQKEIEKEIEEKREEKLKKAEEKKKRKKEQVKKMKKIKFNEKSNLPLGQNDTMPENTVFLPLGQNEPMPEPEASGQNEPIDQVKMNQPIPYTTTYTSLNNKNNKKNKFQKIENQFKKAFSVNLNSFQFEKIKEYMLNGLSEQLILKTIEHCGLGGHNQAFFFNRLSMLVEDEIYTVDQLNSVLSQANTFKNNANNSKNESKENEQKSKESNYKWKDFFIDFDKYKE</sequence>
<feature type="region of interest" description="Disordered" evidence="1">
    <location>
        <begin position="129"/>
        <end position="148"/>
    </location>
</feature>
<evidence type="ECO:0000313" key="2">
    <source>
        <dbReference type="EMBL" id="SDD21364.1"/>
    </source>
</evidence>
<feature type="region of interest" description="Disordered" evidence="1">
    <location>
        <begin position="304"/>
        <end position="323"/>
    </location>
</feature>
<dbReference type="EMBL" id="FMYT01000034">
    <property type="protein sequence ID" value="SDD21364.1"/>
    <property type="molecule type" value="Genomic_DNA"/>
</dbReference>
<dbReference type="AlphaFoldDB" id="A0A1G6SXM7"/>
<accession>A0A1G6SXM7</accession>
<feature type="compositionally biased region" description="Basic and acidic residues" evidence="1">
    <location>
        <begin position="312"/>
        <end position="323"/>
    </location>
</feature>
<evidence type="ECO:0000256" key="1">
    <source>
        <dbReference type="SAM" id="MobiDB-lite"/>
    </source>
</evidence>
<dbReference type="RefSeq" id="WP_149796956.1">
    <property type="nucleotide sequence ID" value="NZ_FMYT01000034.1"/>
</dbReference>
<protein>
    <submittedName>
        <fullName evidence="2">Uncharacterized protein</fullName>
    </submittedName>
</protein>
<feature type="compositionally biased region" description="Basic residues" evidence="1">
    <location>
        <begin position="138"/>
        <end position="148"/>
    </location>
</feature>
<proteinExistence type="predicted"/>
<reference evidence="2 3" key="1">
    <citation type="submission" date="2016-10" db="EMBL/GenBank/DDBJ databases">
        <authorList>
            <person name="Varghese N."/>
            <person name="Submissions S."/>
        </authorList>
    </citation>
    <scope>NUCLEOTIDE SEQUENCE [LARGE SCALE GENOMIC DNA]</scope>
    <source>
        <strain evidence="2 3">WG10</strain>
    </source>
</reference>
<name>A0A1G6SXM7_9FIRM</name>
<dbReference type="Proteomes" id="UP000324896">
    <property type="component" value="Unassembled WGS sequence"/>
</dbReference>
<gene>
    <name evidence="2" type="ORF">SAMN04488597_1345</name>
</gene>
<evidence type="ECO:0000313" key="3">
    <source>
        <dbReference type="Proteomes" id="UP000324896"/>
    </source>
</evidence>